<comment type="similarity">
    <text evidence="1">Belongs to the sel-1 family.</text>
</comment>
<dbReference type="Pfam" id="PF08238">
    <property type="entry name" value="Sel1"/>
    <property type="match status" value="5"/>
</dbReference>
<dbReference type="EMBL" id="LSRX01000954">
    <property type="protein sequence ID" value="OLP85822.1"/>
    <property type="molecule type" value="Genomic_DNA"/>
</dbReference>
<gene>
    <name evidence="2" type="primary">ybeQ</name>
    <name evidence="2" type="ORF">AK812_SmicGene33146</name>
</gene>
<dbReference type="SMART" id="SM00671">
    <property type="entry name" value="SEL1"/>
    <property type="match status" value="5"/>
</dbReference>
<sequence>MYPGVTRTALATVEPPLAALDFLLQLAHFASTKMAGRAAEQGHVEALFRAGTLLHRRLRELSDRSDEALEQAASDDVYRYYMQASAGGCVKAQLLLAEFCMDGKFMEVNRNCSATWARRALESGASRTALFAETFFQLAECFLEGKHGPMDQASAFFWLQVAADAGSAKAQYTLGRELLEDLAVATGNEFAAEWLQRAADQDHEEAQFLLGVALAMGQGLPKNDSAAAEWFQKAAERGHAMAQYNLAIVLEEGRGLEANASAAEIFGDGYRKLCFEASAGTACQHLVLRTPCGFKLQPRREWLSPAGTGYAGWSELSSSHEASLNRSLGIGEQKIRDAAPIQQLSSSWAPRALGKKGPNDIIP</sequence>
<comment type="caution">
    <text evidence="2">The sequence shown here is derived from an EMBL/GenBank/DDBJ whole genome shotgun (WGS) entry which is preliminary data.</text>
</comment>
<dbReference type="InterPro" id="IPR006597">
    <property type="entry name" value="Sel1-like"/>
</dbReference>
<evidence type="ECO:0000313" key="3">
    <source>
        <dbReference type="Proteomes" id="UP000186817"/>
    </source>
</evidence>
<dbReference type="PANTHER" id="PTHR11102">
    <property type="entry name" value="SEL-1-LIKE PROTEIN"/>
    <property type="match status" value="1"/>
</dbReference>
<accession>A0A1Q9CSD1</accession>
<reference evidence="2 3" key="1">
    <citation type="submission" date="2016-02" db="EMBL/GenBank/DDBJ databases">
        <title>Genome analysis of coral dinoflagellate symbionts highlights evolutionary adaptations to a symbiotic lifestyle.</title>
        <authorList>
            <person name="Aranda M."/>
            <person name="Li Y."/>
            <person name="Liew Y.J."/>
            <person name="Baumgarten S."/>
            <person name="Simakov O."/>
            <person name="Wilson M."/>
            <person name="Piel J."/>
            <person name="Ashoor H."/>
            <person name="Bougouffa S."/>
            <person name="Bajic V.B."/>
            <person name="Ryu T."/>
            <person name="Ravasi T."/>
            <person name="Bayer T."/>
            <person name="Micklem G."/>
            <person name="Kim H."/>
            <person name="Bhak J."/>
            <person name="Lajeunesse T.C."/>
            <person name="Voolstra C.R."/>
        </authorList>
    </citation>
    <scope>NUCLEOTIDE SEQUENCE [LARGE SCALE GENOMIC DNA]</scope>
    <source>
        <strain evidence="2 3">CCMP2467</strain>
    </source>
</reference>
<dbReference type="Gene3D" id="1.25.40.10">
    <property type="entry name" value="Tetratricopeptide repeat domain"/>
    <property type="match status" value="2"/>
</dbReference>
<dbReference type="PANTHER" id="PTHR11102:SF160">
    <property type="entry name" value="ERAD-ASSOCIATED E3 UBIQUITIN-PROTEIN LIGASE COMPONENT HRD3"/>
    <property type="match status" value="1"/>
</dbReference>
<dbReference type="OrthoDB" id="437708at2759"/>
<dbReference type="SUPFAM" id="SSF81901">
    <property type="entry name" value="HCP-like"/>
    <property type="match status" value="1"/>
</dbReference>
<name>A0A1Q9CSD1_SYMMI</name>
<dbReference type="InterPro" id="IPR011990">
    <property type="entry name" value="TPR-like_helical_dom_sf"/>
</dbReference>
<dbReference type="AlphaFoldDB" id="A0A1Q9CSD1"/>
<evidence type="ECO:0000256" key="1">
    <source>
        <dbReference type="ARBA" id="ARBA00038101"/>
    </source>
</evidence>
<evidence type="ECO:0000313" key="2">
    <source>
        <dbReference type="EMBL" id="OLP85822.1"/>
    </source>
</evidence>
<keyword evidence="3" id="KW-1185">Reference proteome</keyword>
<dbReference type="InterPro" id="IPR050767">
    <property type="entry name" value="Sel1_AlgK"/>
</dbReference>
<organism evidence="2 3">
    <name type="scientific">Symbiodinium microadriaticum</name>
    <name type="common">Dinoflagellate</name>
    <name type="synonym">Zooxanthella microadriatica</name>
    <dbReference type="NCBI Taxonomy" id="2951"/>
    <lineage>
        <taxon>Eukaryota</taxon>
        <taxon>Sar</taxon>
        <taxon>Alveolata</taxon>
        <taxon>Dinophyceae</taxon>
        <taxon>Suessiales</taxon>
        <taxon>Symbiodiniaceae</taxon>
        <taxon>Symbiodinium</taxon>
    </lineage>
</organism>
<dbReference type="Proteomes" id="UP000186817">
    <property type="component" value="Unassembled WGS sequence"/>
</dbReference>
<proteinExistence type="inferred from homology"/>
<protein>
    <submittedName>
        <fullName evidence="2">Uncharacterized protein YbeQ</fullName>
    </submittedName>
</protein>